<comment type="caution">
    <text evidence="1">The sequence shown here is derived from an EMBL/GenBank/DDBJ whole genome shotgun (WGS) entry which is preliminary data.</text>
</comment>
<keyword evidence="2" id="KW-1185">Reference proteome</keyword>
<dbReference type="Proteomes" id="UP000324222">
    <property type="component" value="Unassembled WGS sequence"/>
</dbReference>
<gene>
    <name evidence="1" type="ORF">E2C01_018381</name>
</gene>
<reference evidence="1 2" key="1">
    <citation type="submission" date="2019-05" db="EMBL/GenBank/DDBJ databases">
        <title>Another draft genome of Portunus trituberculatus and its Hox gene families provides insights of decapod evolution.</title>
        <authorList>
            <person name="Jeong J.-H."/>
            <person name="Song I."/>
            <person name="Kim S."/>
            <person name="Choi T."/>
            <person name="Kim D."/>
            <person name="Ryu S."/>
            <person name="Kim W."/>
        </authorList>
    </citation>
    <scope>NUCLEOTIDE SEQUENCE [LARGE SCALE GENOMIC DNA]</scope>
    <source>
        <tissue evidence="1">Muscle</tissue>
    </source>
</reference>
<name>A0A5B7DVC6_PORTR</name>
<protein>
    <submittedName>
        <fullName evidence="1">Uncharacterized protein</fullName>
    </submittedName>
</protein>
<organism evidence="1 2">
    <name type="scientific">Portunus trituberculatus</name>
    <name type="common">Swimming crab</name>
    <name type="synonym">Neptunus trituberculatus</name>
    <dbReference type="NCBI Taxonomy" id="210409"/>
    <lineage>
        <taxon>Eukaryota</taxon>
        <taxon>Metazoa</taxon>
        <taxon>Ecdysozoa</taxon>
        <taxon>Arthropoda</taxon>
        <taxon>Crustacea</taxon>
        <taxon>Multicrustacea</taxon>
        <taxon>Malacostraca</taxon>
        <taxon>Eumalacostraca</taxon>
        <taxon>Eucarida</taxon>
        <taxon>Decapoda</taxon>
        <taxon>Pleocyemata</taxon>
        <taxon>Brachyura</taxon>
        <taxon>Eubrachyura</taxon>
        <taxon>Portunoidea</taxon>
        <taxon>Portunidae</taxon>
        <taxon>Portuninae</taxon>
        <taxon>Portunus</taxon>
    </lineage>
</organism>
<proteinExistence type="predicted"/>
<dbReference type="AlphaFoldDB" id="A0A5B7DVC6"/>
<evidence type="ECO:0000313" key="2">
    <source>
        <dbReference type="Proteomes" id="UP000324222"/>
    </source>
</evidence>
<sequence>MFLLAVQQKFEVPELNEKVAVKISVIPVVGGQGGGQGACRGPGRHHEGRTHGEVLKRQLGGCEQQLLQHAKGAVMVPSVRGEEVLRRTPRLQLPALLQH</sequence>
<evidence type="ECO:0000313" key="1">
    <source>
        <dbReference type="EMBL" id="MPC25275.1"/>
    </source>
</evidence>
<dbReference type="EMBL" id="VSRR010001441">
    <property type="protein sequence ID" value="MPC25275.1"/>
    <property type="molecule type" value="Genomic_DNA"/>
</dbReference>
<accession>A0A5B7DVC6</accession>